<keyword evidence="2 5" id="KW-0645">Protease</keyword>
<evidence type="ECO:0000256" key="1">
    <source>
        <dbReference type="ARBA" id="ARBA00011073"/>
    </source>
</evidence>
<evidence type="ECO:0000259" key="6">
    <source>
        <dbReference type="Pfam" id="PF00082"/>
    </source>
</evidence>
<dbReference type="EMBL" id="WEIO01000002">
    <property type="protein sequence ID" value="KAB7708247.1"/>
    <property type="molecule type" value="Genomic_DNA"/>
</dbReference>
<dbReference type="InterPro" id="IPR015500">
    <property type="entry name" value="Peptidase_S8_subtilisin-rel"/>
</dbReference>
<dbReference type="Pfam" id="PF00082">
    <property type="entry name" value="Peptidase_S8"/>
    <property type="match status" value="1"/>
</dbReference>
<evidence type="ECO:0000313" key="8">
    <source>
        <dbReference type="Proteomes" id="UP000429595"/>
    </source>
</evidence>
<reference evidence="7 8" key="1">
    <citation type="submission" date="2019-10" db="EMBL/GenBank/DDBJ databases">
        <title>Bacillus aerolatum sp. nov., isolated from bioaerosol of sport playgrounds.</title>
        <authorList>
            <person name="Chen P."/>
            <person name="Zhang G."/>
        </authorList>
    </citation>
    <scope>NUCLEOTIDE SEQUENCE [LARGE SCALE GENOMIC DNA]</scope>
    <source>
        <strain evidence="7 8">CX253</strain>
    </source>
</reference>
<comment type="similarity">
    <text evidence="1 5">Belongs to the peptidase S8 family.</text>
</comment>
<protein>
    <submittedName>
        <fullName evidence="7">S8 family serine peptidase</fullName>
    </submittedName>
</protein>
<sequence>MTTYQYYMAEGEWGKGKRIKIAHIDSGLNEWHPHVGKAAGGIAFQVSKEGKITIEENYHDDLGHGTAVAGVIKEQVPEAEMFAVKIFHDKLFAYIEVLCAAIEWCIEKEMDLINLSLGVNKDVDAFRFICDKANEAGAIIISACDETNGLFWPGYYNSAYAVQSLENGNSQHFQFCPGDPIQFKTLGFPRSLEGPMQKFNFQGHSFAAAHMTGFIAKIKEKYPEVRTKQEMNQLLKEIGEHQFS</sequence>
<feature type="active site" description="Charge relay system" evidence="5">
    <location>
        <position position="205"/>
    </location>
</feature>
<organism evidence="7 8">
    <name type="scientific">Bacillus aerolatus</name>
    <dbReference type="NCBI Taxonomy" id="2653354"/>
    <lineage>
        <taxon>Bacteria</taxon>
        <taxon>Bacillati</taxon>
        <taxon>Bacillota</taxon>
        <taxon>Bacilli</taxon>
        <taxon>Bacillales</taxon>
        <taxon>Bacillaceae</taxon>
        <taxon>Bacillus</taxon>
    </lineage>
</organism>
<dbReference type="AlphaFoldDB" id="A0A6I1FIJ3"/>
<dbReference type="GO" id="GO:0004252">
    <property type="term" value="F:serine-type endopeptidase activity"/>
    <property type="evidence" value="ECO:0007669"/>
    <property type="project" value="UniProtKB-UniRule"/>
</dbReference>
<proteinExistence type="inferred from homology"/>
<dbReference type="Gene3D" id="3.40.50.200">
    <property type="entry name" value="Peptidase S8/S53 domain"/>
    <property type="match status" value="1"/>
</dbReference>
<evidence type="ECO:0000256" key="5">
    <source>
        <dbReference type="PROSITE-ProRule" id="PRU01240"/>
    </source>
</evidence>
<feature type="active site" description="Charge relay system" evidence="5">
    <location>
        <position position="25"/>
    </location>
</feature>
<comment type="caution">
    <text evidence="7">The sequence shown here is derived from an EMBL/GenBank/DDBJ whole genome shotgun (WGS) entry which is preliminary data.</text>
</comment>
<dbReference type="PROSITE" id="PS51892">
    <property type="entry name" value="SUBTILASE"/>
    <property type="match status" value="1"/>
</dbReference>
<feature type="domain" description="Peptidase S8/S53" evidence="6">
    <location>
        <begin position="16"/>
        <end position="236"/>
    </location>
</feature>
<evidence type="ECO:0000256" key="2">
    <source>
        <dbReference type="ARBA" id="ARBA00022670"/>
    </source>
</evidence>
<dbReference type="InterPro" id="IPR036852">
    <property type="entry name" value="Peptidase_S8/S53_dom_sf"/>
</dbReference>
<dbReference type="Proteomes" id="UP000429595">
    <property type="component" value="Unassembled WGS sequence"/>
</dbReference>
<evidence type="ECO:0000256" key="4">
    <source>
        <dbReference type="ARBA" id="ARBA00022825"/>
    </source>
</evidence>
<feature type="active site" description="Charge relay system" evidence="5">
    <location>
        <position position="64"/>
    </location>
</feature>
<accession>A0A6I1FIJ3</accession>
<dbReference type="RefSeq" id="WP_152150232.1">
    <property type="nucleotide sequence ID" value="NZ_WEIO01000002.1"/>
</dbReference>
<dbReference type="PANTHER" id="PTHR43806:SF11">
    <property type="entry name" value="CEREVISIN-RELATED"/>
    <property type="match status" value="1"/>
</dbReference>
<dbReference type="SUPFAM" id="SSF52743">
    <property type="entry name" value="Subtilisin-like"/>
    <property type="match status" value="1"/>
</dbReference>
<dbReference type="InterPro" id="IPR050131">
    <property type="entry name" value="Peptidase_S8_subtilisin-like"/>
</dbReference>
<dbReference type="PRINTS" id="PR00723">
    <property type="entry name" value="SUBTILISIN"/>
</dbReference>
<keyword evidence="4 5" id="KW-0720">Serine protease</keyword>
<keyword evidence="3 5" id="KW-0378">Hydrolase</keyword>
<keyword evidence="8" id="KW-1185">Reference proteome</keyword>
<name>A0A6I1FIJ3_9BACI</name>
<evidence type="ECO:0000313" key="7">
    <source>
        <dbReference type="EMBL" id="KAB7708247.1"/>
    </source>
</evidence>
<evidence type="ECO:0000256" key="3">
    <source>
        <dbReference type="ARBA" id="ARBA00022801"/>
    </source>
</evidence>
<dbReference type="InterPro" id="IPR000209">
    <property type="entry name" value="Peptidase_S8/S53_dom"/>
</dbReference>
<dbReference type="PANTHER" id="PTHR43806">
    <property type="entry name" value="PEPTIDASE S8"/>
    <property type="match status" value="1"/>
</dbReference>
<gene>
    <name evidence="7" type="ORF">F9802_05985</name>
</gene>
<dbReference type="GO" id="GO:0006508">
    <property type="term" value="P:proteolysis"/>
    <property type="evidence" value="ECO:0007669"/>
    <property type="project" value="UniProtKB-KW"/>
</dbReference>